<evidence type="ECO:0000256" key="1">
    <source>
        <dbReference type="ARBA" id="ARBA00022723"/>
    </source>
</evidence>
<dbReference type="NCBIfam" id="TIGR03404">
    <property type="entry name" value="bicupin_oxalic"/>
    <property type="match status" value="1"/>
</dbReference>
<evidence type="ECO:0000259" key="3">
    <source>
        <dbReference type="SMART" id="SM00835"/>
    </source>
</evidence>
<keyword evidence="5" id="KW-1185">Reference proteome</keyword>
<feature type="binding site" evidence="2">
    <location>
        <position position="99"/>
    </location>
    <ligand>
        <name>Mn(2+)</name>
        <dbReference type="ChEBI" id="CHEBI:29035"/>
        <label>1</label>
    </ligand>
</feature>
<evidence type="ECO:0000313" key="5">
    <source>
        <dbReference type="Proteomes" id="UP000072660"/>
    </source>
</evidence>
<comment type="cofactor">
    <cofactor evidence="2">
        <name>Mn(2+)</name>
        <dbReference type="ChEBI" id="CHEBI:29035"/>
    </cofactor>
    <text evidence="2">Binds 2 manganese ions per subunit.</text>
</comment>
<dbReference type="InterPro" id="IPR006045">
    <property type="entry name" value="Cupin_1"/>
</dbReference>
<dbReference type="PANTHER" id="PTHR35848">
    <property type="entry name" value="OXALATE-BINDING PROTEIN"/>
    <property type="match status" value="1"/>
</dbReference>
<proteinExistence type="predicted"/>
<dbReference type="CDD" id="cd20304">
    <property type="entry name" value="cupin_OxDC_N"/>
    <property type="match status" value="1"/>
</dbReference>
<dbReference type="GO" id="GO:0033609">
    <property type="term" value="P:oxalate metabolic process"/>
    <property type="evidence" value="ECO:0007669"/>
    <property type="project" value="InterPro"/>
</dbReference>
<feature type="binding site" evidence="2">
    <location>
        <position position="273"/>
    </location>
    <ligand>
        <name>Mn(2+)</name>
        <dbReference type="ChEBI" id="CHEBI:29035"/>
        <label>2</label>
    </ligand>
</feature>
<sequence>MQVFALGLTSGMTTRLWANELTGYNVAAATEFLSTIPRKTGDPVVFTYALDKSPIKATTGGWARDVTVKELPIATGIAGAHLFINAGGAREMHWHDSVEWGYIAGGNCQVTVVDPHGETEVVNLNPGDLWHFPRGHAHSVQTLGEKPCHAILAFNDGLYSDHGTFGISDWMSRYEPAVLSKVLGVSQEIIAQQPLGETYIMQGPVLALDGPQARKARPLAPEKTHRYPLIASTPLVQNAGGELYLATRKEFPLAQEFSSLLLRLNAGAMQEPHWHPNANEWHYILKGKVRITLFSPDKRVAVADIGAGDIAYIPSNCGHSILNIGNETAEILGALDSGDYQISNLPDWLSNAPRHLVANNMGISELALPEFPKGQHIVAGVAR</sequence>
<gene>
    <name evidence="4" type="ORF">AXE65_01955</name>
</gene>
<name>A0A139SV60_9GAMM</name>
<dbReference type="InterPro" id="IPR051610">
    <property type="entry name" value="GPI/OXD"/>
</dbReference>
<comment type="caution">
    <text evidence="4">The sequence shown here is derived from an EMBL/GenBank/DDBJ whole genome shotgun (WGS) entry which is preliminary data.</text>
</comment>
<feature type="binding site" evidence="2">
    <location>
        <position position="280"/>
    </location>
    <ligand>
        <name>Mn(2+)</name>
        <dbReference type="ChEBI" id="CHEBI:29035"/>
        <label>2</label>
    </ligand>
</feature>
<evidence type="ECO:0000256" key="2">
    <source>
        <dbReference type="PIRSR" id="PIRSR617774-2"/>
    </source>
</evidence>
<evidence type="ECO:0000313" key="4">
    <source>
        <dbReference type="EMBL" id="KXU38351.1"/>
    </source>
</evidence>
<dbReference type="InterPro" id="IPR014710">
    <property type="entry name" value="RmlC-like_jellyroll"/>
</dbReference>
<dbReference type="Proteomes" id="UP000072660">
    <property type="component" value="Unassembled WGS sequence"/>
</dbReference>
<keyword evidence="1 2" id="KW-0479">Metal-binding</keyword>
<dbReference type="SMART" id="SM00835">
    <property type="entry name" value="Cupin_1"/>
    <property type="match status" value="2"/>
</dbReference>
<feature type="domain" description="Cupin type-1" evidence="3">
    <location>
        <begin position="47"/>
        <end position="191"/>
    </location>
</feature>
<dbReference type="GO" id="GO:0046872">
    <property type="term" value="F:metal ion binding"/>
    <property type="evidence" value="ECO:0007669"/>
    <property type="project" value="UniProtKB-KW"/>
</dbReference>
<dbReference type="PANTHER" id="PTHR35848:SF9">
    <property type="entry name" value="SLL1358 PROTEIN"/>
    <property type="match status" value="1"/>
</dbReference>
<protein>
    <recommendedName>
        <fullName evidence="3">Cupin type-1 domain-containing protein</fullName>
    </recommendedName>
</protein>
<feature type="binding site" evidence="2">
    <location>
        <position position="319"/>
    </location>
    <ligand>
        <name>Mn(2+)</name>
        <dbReference type="ChEBI" id="CHEBI:29035"/>
        <label>2</label>
    </ligand>
</feature>
<dbReference type="InterPro" id="IPR011051">
    <property type="entry name" value="RmlC_Cupin_sf"/>
</dbReference>
<accession>A0A139SV60</accession>
<feature type="binding site" evidence="2">
    <location>
        <position position="95"/>
    </location>
    <ligand>
        <name>Mn(2+)</name>
        <dbReference type="ChEBI" id="CHEBI:29035"/>
        <label>1</label>
    </ligand>
</feature>
<dbReference type="EMBL" id="LSZO01000144">
    <property type="protein sequence ID" value="KXU38351.1"/>
    <property type="molecule type" value="Genomic_DNA"/>
</dbReference>
<reference evidence="4 5" key="1">
    <citation type="submission" date="2016-02" db="EMBL/GenBank/DDBJ databases">
        <authorList>
            <person name="Wen L."/>
            <person name="He K."/>
            <person name="Yang H."/>
        </authorList>
    </citation>
    <scope>NUCLEOTIDE SEQUENCE [LARGE SCALE GENOMIC DNA]</scope>
    <source>
        <strain evidence="4 5">CV58</strain>
    </source>
</reference>
<feature type="binding site" evidence="2">
    <location>
        <position position="275"/>
    </location>
    <ligand>
        <name>Mn(2+)</name>
        <dbReference type="ChEBI" id="CHEBI:29035"/>
        <label>2</label>
    </ligand>
</feature>
<dbReference type="AlphaFoldDB" id="A0A139SV60"/>
<feature type="binding site" evidence="2">
    <location>
        <position position="93"/>
    </location>
    <ligand>
        <name>Mn(2+)</name>
        <dbReference type="ChEBI" id="CHEBI:29035"/>
        <label>1</label>
    </ligand>
</feature>
<feature type="domain" description="Cupin type-1" evidence="3">
    <location>
        <begin position="227"/>
        <end position="369"/>
    </location>
</feature>
<dbReference type="CDD" id="cd20305">
    <property type="entry name" value="cupin_OxDC_C"/>
    <property type="match status" value="1"/>
</dbReference>
<dbReference type="Pfam" id="PF00190">
    <property type="entry name" value="Cupin_1"/>
    <property type="match status" value="2"/>
</dbReference>
<dbReference type="SUPFAM" id="SSF51182">
    <property type="entry name" value="RmlC-like cupins"/>
    <property type="match status" value="1"/>
</dbReference>
<keyword evidence="2" id="KW-0464">Manganese</keyword>
<feature type="binding site" evidence="2">
    <location>
        <position position="138"/>
    </location>
    <ligand>
        <name>Mn(2+)</name>
        <dbReference type="ChEBI" id="CHEBI:29035"/>
        <label>1</label>
    </ligand>
</feature>
<organism evidence="4 5">
    <name type="scientific">Ventosimonas gracilis</name>
    <dbReference type="NCBI Taxonomy" id="1680762"/>
    <lineage>
        <taxon>Bacteria</taxon>
        <taxon>Pseudomonadati</taxon>
        <taxon>Pseudomonadota</taxon>
        <taxon>Gammaproteobacteria</taxon>
        <taxon>Pseudomonadales</taxon>
        <taxon>Ventosimonadaceae</taxon>
        <taxon>Ventosimonas</taxon>
    </lineage>
</organism>
<dbReference type="Gene3D" id="2.60.120.10">
    <property type="entry name" value="Jelly Rolls"/>
    <property type="match status" value="2"/>
</dbReference>
<dbReference type="InterPro" id="IPR017774">
    <property type="entry name" value="Bicupin_oxalate_deCO2ase/Oxase"/>
</dbReference>